<organism evidence="2 3">
    <name type="scientific">Anisakis simplex</name>
    <name type="common">Herring worm</name>
    <dbReference type="NCBI Taxonomy" id="6269"/>
    <lineage>
        <taxon>Eukaryota</taxon>
        <taxon>Metazoa</taxon>
        <taxon>Ecdysozoa</taxon>
        <taxon>Nematoda</taxon>
        <taxon>Chromadorea</taxon>
        <taxon>Rhabditida</taxon>
        <taxon>Spirurina</taxon>
        <taxon>Ascaridomorpha</taxon>
        <taxon>Ascaridoidea</taxon>
        <taxon>Anisakidae</taxon>
        <taxon>Anisakis</taxon>
        <taxon>Anisakis simplex complex</taxon>
    </lineage>
</organism>
<evidence type="ECO:0000256" key="1">
    <source>
        <dbReference type="SAM" id="MobiDB-lite"/>
    </source>
</evidence>
<gene>
    <name evidence="2" type="ORF">ASIM_LOCUS7563</name>
</gene>
<name>A0A3P6P022_ANISI</name>
<protein>
    <submittedName>
        <fullName evidence="2">Uncharacterized protein</fullName>
    </submittedName>
</protein>
<proteinExistence type="predicted"/>
<sequence length="66" mass="7269">MDASDELEDDVFAPTELPDSFSSTSTARPISSFNTRIVEPQTAPLQPKQVSIICAMRLRSLEIAPF</sequence>
<keyword evidence="3" id="KW-1185">Reference proteome</keyword>
<evidence type="ECO:0000313" key="2">
    <source>
        <dbReference type="EMBL" id="VDK29479.1"/>
    </source>
</evidence>
<accession>A0A3P6P022</accession>
<feature type="compositionally biased region" description="Acidic residues" evidence="1">
    <location>
        <begin position="1"/>
        <end position="11"/>
    </location>
</feature>
<dbReference type="Proteomes" id="UP000267096">
    <property type="component" value="Unassembled WGS sequence"/>
</dbReference>
<dbReference type="AlphaFoldDB" id="A0A3P6P022"/>
<dbReference type="EMBL" id="UYRR01018565">
    <property type="protein sequence ID" value="VDK29479.1"/>
    <property type="molecule type" value="Genomic_DNA"/>
</dbReference>
<feature type="region of interest" description="Disordered" evidence="1">
    <location>
        <begin position="1"/>
        <end position="28"/>
    </location>
</feature>
<evidence type="ECO:0000313" key="3">
    <source>
        <dbReference type="Proteomes" id="UP000267096"/>
    </source>
</evidence>
<reference evidence="2 3" key="1">
    <citation type="submission" date="2018-11" db="EMBL/GenBank/DDBJ databases">
        <authorList>
            <consortium name="Pathogen Informatics"/>
        </authorList>
    </citation>
    <scope>NUCLEOTIDE SEQUENCE [LARGE SCALE GENOMIC DNA]</scope>
</reference>